<feature type="domain" description="CCHC-type" evidence="3">
    <location>
        <begin position="160"/>
        <end position="176"/>
    </location>
</feature>
<name>A0A6G1FBN2_9ORYZ</name>
<comment type="caution">
    <text evidence="4">The sequence shown here is derived from an EMBL/GenBank/DDBJ whole genome shotgun (WGS) entry which is preliminary data.</text>
</comment>
<dbReference type="Pfam" id="PF14223">
    <property type="entry name" value="Retrotran_gag_2"/>
    <property type="match status" value="1"/>
</dbReference>
<dbReference type="EMBL" id="SPHZ02000001">
    <property type="protein sequence ID" value="KAF0934269.1"/>
    <property type="molecule type" value="Genomic_DNA"/>
</dbReference>
<feature type="compositionally biased region" description="Basic residues" evidence="2">
    <location>
        <begin position="143"/>
        <end position="154"/>
    </location>
</feature>
<sequence length="268" mass="30173">MLPNESVNDMYGRLNVIVNEIKGLGGSYTDIEVAQKMLRALPAKYETLVTLLINSDMSRMTPATLLGKINTNDMYKAKKQELEEASPTSKKTIALKTEVEEKGKSRVEEDKSDDLDDEIALLAKRFNELLGRRRGKGNNSNSYRRRGRRGSHKRSMRNLRCFECLEKGHFASNCPNKEKEEDKSSNNKSGKEKLFKKLKKKGKKIEAFFGEWNSNDESSEAQSSSSDDSEEKVTKRKNMAGVAIKEAPSLFSPFCLMAKGSTKRAPCL</sequence>
<reference evidence="4 5" key="1">
    <citation type="submission" date="2019-11" db="EMBL/GenBank/DDBJ databases">
        <title>Whole genome sequence of Oryza granulata.</title>
        <authorList>
            <person name="Li W."/>
        </authorList>
    </citation>
    <scope>NUCLEOTIDE SEQUENCE [LARGE SCALE GENOMIC DNA]</scope>
    <source>
        <strain evidence="5">cv. Menghai</strain>
        <tissue evidence="4">Leaf</tissue>
    </source>
</reference>
<dbReference type="AlphaFoldDB" id="A0A6G1FBN2"/>
<keyword evidence="5" id="KW-1185">Reference proteome</keyword>
<feature type="compositionally biased region" description="Basic and acidic residues" evidence="2">
    <location>
        <begin position="176"/>
        <end position="194"/>
    </location>
</feature>
<feature type="region of interest" description="Disordered" evidence="2">
    <location>
        <begin position="214"/>
        <end position="237"/>
    </location>
</feature>
<protein>
    <recommendedName>
        <fullName evidence="3">CCHC-type domain-containing protein</fullName>
    </recommendedName>
</protein>
<dbReference type="InterPro" id="IPR001878">
    <property type="entry name" value="Znf_CCHC"/>
</dbReference>
<evidence type="ECO:0000256" key="1">
    <source>
        <dbReference type="PROSITE-ProRule" id="PRU00047"/>
    </source>
</evidence>
<dbReference type="Proteomes" id="UP000479710">
    <property type="component" value="Unassembled WGS sequence"/>
</dbReference>
<keyword evidence="1" id="KW-0863">Zinc-finger</keyword>
<proteinExistence type="predicted"/>
<evidence type="ECO:0000259" key="3">
    <source>
        <dbReference type="PROSITE" id="PS50158"/>
    </source>
</evidence>
<keyword evidence="1" id="KW-0479">Metal-binding</keyword>
<feature type="region of interest" description="Disordered" evidence="2">
    <location>
        <begin position="173"/>
        <end position="194"/>
    </location>
</feature>
<evidence type="ECO:0000256" key="2">
    <source>
        <dbReference type="SAM" id="MobiDB-lite"/>
    </source>
</evidence>
<evidence type="ECO:0000313" key="4">
    <source>
        <dbReference type="EMBL" id="KAF0934269.1"/>
    </source>
</evidence>
<dbReference type="SMART" id="SM00343">
    <property type="entry name" value="ZnF_C2HC"/>
    <property type="match status" value="1"/>
</dbReference>
<dbReference type="InterPro" id="IPR036875">
    <property type="entry name" value="Znf_CCHC_sf"/>
</dbReference>
<dbReference type="SUPFAM" id="SSF57756">
    <property type="entry name" value="Retrovirus zinc finger-like domains"/>
    <property type="match status" value="1"/>
</dbReference>
<accession>A0A6G1FBN2</accession>
<feature type="region of interest" description="Disordered" evidence="2">
    <location>
        <begin position="132"/>
        <end position="154"/>
    </location>
</feature>
<dbReference type="OrthoDB" id="785014at2759"/>
<evidence type="ECO:0000313" key="5">
    <source>
        <dbReference type="Proteomes" id="UP000479710"/>
    </source>
</evidence>
<dbReference type="GO" id="GO:0008270">
    <property type="term" value="F:zinc ion binding"/>
    <property type="evidence" value="ECO:0007669"/>
    <property type="project" value="UniProtKB-KW"/>
</dbReference>
<gene>
    <name evidence="4" type="ORF">E2562_023627</name>
</gene>
<dbReference type="GO" id="GO:0003676">
    <property type="term" value="F:nucleic acid binding"/>
    <property type="evidence" value="ECO:0007669"/>
    <property type="project" value="InterPro"/>
</dbReference>
<keyword evidence="1" id="KW-0862">Zinc</keyword>
<organism evidence="4 5">
    <name type="scientific">Oryza meyeriana var. granulata</name>
    <dbReference type="NCBI Taxonomy" id="110450"/>
    <lineage>
        <taxon>Eukaryota</taxon>
        <taxon>Viridiplantae</taxon>
        <taxon>Streptophyta</taxon>
        <taxon>Embryophyta</taxon>
        <taxon>Tracheophyta</taxon>
        <taxon>Spermatophyta</taxon>
        <taxon>Magnoliopsida</taxon>
        <taxon>Liliopsida</taxon>
        <taxon>Poales</taxon>
        <taxon>Poaceae</taxon>
        <taxon>BOP clade</taxon>
        <taxon>Oryzoideae</taxon>
        <taxon>Oryzeae</taxon>
        <taxon>Oryzinae</taxon>
        <taxon>Oryza</taxon>
        <taxon>Oryza meyeriana</taxon>
    </lineage>
</organism>
<dbReference type="Gene3D" id="4.10.60.10">
    <property type="entry name" value="Zinc finger, CCHC-type"/>
    <property type="match status" value="1"/>
</dbReference>
<dbReference type="PROSITE" id="PS50158">
    <property type="entry name" value="ZF_CCHC"/>
    <property type="match status" value="1"/>
</dbReference>